<reference evidence="1 2" key="1">
    <citation type="submission" date="2017-02" db="EMBL/GenBank/DDBJ databases">
        <authorList>
            <person name="Peterson S.W."/>
        </authorList>
    </citation>
    <scope>NUCLEOTIDE SEQUENCE [LARGE SCALE GENOMIC DNA]</scope>
    <source>
        <strain evidence="1 2">DSM 18034</strain>
    </source>
</reference>
<sequence length="63" mass="7426">MLEVYDEIRFNKGEDYGVFWPDFSHYSGSVNFSCWPKPLENDFRGNHAQRDGNRDEFFDQSAG</sequence>
<organism evidence="1 2">
    <name type="scientific">Desulfobaculum bizertense DSM 18034</name>
    <dbReference type="NCBI Taxonomy" id="1121442"/>
    <lineage>
        <taxon>Bacteria</taxon>
        <taxon>Pseudomonadati</taxon>
        <taxon>Thermodesulfobacteriota</taxon>
        <taxon>Desulfovibrionia</taxon>
        <taxon>Desulfovibrionales</taxon>
        <taxon>Desulfovibrionaceae</taxon>
        <taxon>Desulfobaculum</taxon>
    </lineage>
</organism>
<dbReference type="AlphaFoldDB" id="A0A1T4WBJ7"/>
<proteinExistence type="predicted"/>
<evidence type="ECO:0000313" key="2">
    <source>
        <dbReference type="Proteomes" id="UP000189733"/>
    </source>
</evidence>
<dbReference type="EMBL" id="FUYA01000006">
    <property type="protein sequence ID" value="SKA74663.1"/>
    <property type="molecule type" value="Genomic_DNA"/>
</dbReference>
<dbReference type="Proteomes" id="UP000189733">
    <property type="component" value="Unassembled WGS sequence"/>
</dbReference>
<accession>A0A1T4WBJ7</accession>
<protein>
    <submittedName>
        <fullName evidence="1">Uncharacterized protein</fullName>
    </submittedName>
</protein>
<keyword evidence="2" id="KW-1185">Reference proteome</keyword>
<name>A0A1T4WBJ7_9BACT</name>
<evidence type="ECO:0000313" key="1">
    <source>
        <dbReference type="EMBL" id="SKA74663.1"/>
    </source>
</evidence>
<gene>
    <name evidence="1" type="ORF">SAMN02745702_01991</name>
</gene>